<dbReference type="Gene3D" id="3.90.550.10">
    <property type="entry name" value="Spore Coat Polysaccharide Biosynthesis Protein SpsA, Chain A"/>
    <property type="match status" value="1"/>
</dbReference>
<evidence type="ECO:0000313" key="4">
    <source>
        <dbReference type="Proteomes" id="UP001205861"/>
    </source>
</evidence>
<dbReference type="InterPro" id="IPR029044">
    <property type="entry name" value="Nucleotide-diphossugar_trans"/>
</dbReference>
<evidence type="ECO:0000256" key="1">
    <source>
        <dbReference type="ARBA" id="ARBA00022842"/>
    </source>
</evidence>
<reference evidence="3 4" key="1">
    <citation type="submission" date="2022-08" db="EMBL/GenBank/DDBJ databases">
        <title>Reclassification of Massilia species as members of the genera Telluria, Duganella, Pseudoduganella, Mokoshia gen. nov. and Zemynaea gen. nov. using orthogonal and non-orthogonal genome-based approaches.</title>
        <authorList>
            <person name="Bowman J.P."/>
        </authorList>
    </citation>
    <scope>NUCLEOTIDE SEQUENCE [LARGE SCALE GENOMIC DNA]</scope>
    <source>
        <strain evidence="3 4">JCM 31607</strain>
    </source>
</reference>
<sequence length="196" mass="20142">MTPVGILLAAGRGSRFDATGARNKLLERLPSGEPVVASSARHLLATVPRVLAVVGPHSGDVAGVLGALGCEVIICDEAGQGMAASLVHAVRHSLPQAQAWIVALGDMPFVRPATIKTLCAALASGADIAAPVFQGRRGNPVGFSKTHLAALLALEGDQGARAILQANPVTLVEVDDPGVVEDIDEQADLSRGRDNR</sequence>
<dbReference type="CDD" id="cd04182">
    <property type="entry name" value="GT_2_like_f"/>
    <property type="match status" value="1"/>
</dbReference>
<keyword evidence="1" id="KW-0460">Magnesium</keyword>
<dbReference type="RefSeq" id="WP_258858547.1">
    <property type="nucleotide sequence ID" value="NZ_JANUGV010000012.1"/>
</dbReference>
<organism evidence="3 4">
    <name type="scientific">Massilia solisilvae</name>
    <dbReference type="NCBI Taxonomy" id="1811225"/>
    <lineage>
        <taxon>Bacteria</taxon>
        <taxon>Pseudomonadati</taxon>
        <taxon>Pseudomonadota</taxon>
        <taxon>Betaproteobacteria</taxon>
        <taxon>Burkholderiales</taxon>
        <taxon>Oxalobacteraceae</taxon>
        <taxon>Telluria group</taxon>
        <taxon>Massilia</taxon>
    </lineage>
</organism>
<evidence type="ECO:0000259" key="2">
    <source>
        <dbReference type="Pfam" id="PF12804"/>
    </source>
</evidence>
<keyword evidence="4" id="KW-1185">Reference proteome</keyword>
<dbReference type="PANTHER" id="PTHR43777">
    <property type="entry name" value="MOLYBDENUM COFACTOR CYTIDYLYLTRANSFERASE"/>
    <property type="match status" value="1"/>
</dbReference>
<dbReference type="PANTHER" id="PTHR43777:SF1">
    <property type="entry name" value="MOLYBDENUM COFACTOR CYTIDYLYLTRANSFERASE"/>
    <property type="match status" value="1"/>
</dbReference>
<dbReference type="Proteomes" id="UP001205861">
    <property type="component" value="Unassembled WGS sequence"/>
</dbReference>
<dbReference type="SUPFAM" id="SSF53448">
    <property type="entry name" value="Nucleotide-diphospho-sugar transferases"/>
    <property type="match status" value="1"/>
</dbReference>
<accession>A0ABT2BR78</accession>
<gene>
    <name evidence="3" type="ORF">NX773_22900</name>
</gene>
<dbReference type="EMBL" id="JANUGV010000012">
    <property type="protein sequence ID" value="MCS0611016.1"/>
    <property type="molecule type" value="Genomic_DNA"/>
</dbReference>
<dbReference type="InterPro" id="IPR025877">
    <property type="entry name" value="MobA-like_NTP_Trfase"/>
</dbReference>
<comment type="caution">
    <text evidence="3">The sequence shown here is derived from an EMBL/GenBank/DDBJ whole genome shotgun (WGS) entry which is preliminary data.</text>
</comment>
<name>A0ABT2BR78_9BURK</name>
<dbReference type="Pfam" id="PF12804">
    <property type="entry name" value="NTP_transf_3"/>
    <property type="match status" value="1"/>
</dbReference>
<protein>
    <submittedName>
        <fullName evidence="3">Nucleotidyltransferase family protein</fullName>
    </submittedName>
</protein>
<evidence type="ECO:0000313" key="3">
    <source>
        <dbReference type="EMBL" id="MCS0611016.1"/>
    </source>
</evidence>
<proteinExistence type="predicted"/>
<feature type="domain" description="MobA-like NTP transferase" evidence="2">
    <location>
        <begin position="5"/>
        <end position="167"/>
    </location>
</feature>